<evidence type="ECO:0000313" key="3">
    <source>
        <dbReference type="EMBL" id="BBF23124.1"/>
    </source>
</evidence>
<organism evidence="3 4">
    <name type="scientific">Sutterella megalosphaeroides</name>
    <dbReference type="NCBI Taxonomy" id="2494234"/>
    <lineage>
        <taxon>Bacteria</taxon>
        <taxon>Pseudomonadati</taxon>
        <taxon>Pseudomonadota</taxon>
        <taxon>Betaproteobacteria</taxon>
        <taxon>Burkholderiales</taxon>
        <taxon>Sutterellaceae</taxon>
        <taxon>Sutterella</taxon>
    </lineage>
</organism>
<dbReference type="SUPFAM" id="SSF53850">
    <property type="entry name" value="Periplasmic binding protein-like II"/>
    <property type="match status" value="1"/>
</dbReference>
<dbReference type="KEGG" id="sutt:SUTMEG_10150"/>
<evidence type="ECO:0000256" key="1">
    <source>
        <dbReference type="ARBA" id="ARBA00022729"/>
    </source>
</evidence>
<feature type="domain" description="Solute-binding protein family 3/N-terminal" evidence="2">
    <location>
        <begin position="39"/>
        <end position="232"/>
    </location>
</feature>
<dbReference type="InterPro" id="IPR001638">
    <property type="entry name" value="Solute-binding_3/MltF_N"/>
</dbReference>
<name>A0A2Z6I9U0_9BURK</name>
<evidence type="ECO:0000259" key="2">
    <source>
        <dbReference type="SMART" id="SM00062"/>
    </source>
</evidence>
<dbReference type="AlphaFoldDB" id="A0A2Z6I9U0"/>
<keyword evidence="1" id="KW-0732">Signal</keyword>
<evidence type="ECO:0000313" key="4">
    <source>
        <dbReference type="Proteomes" id="UP000271003"/>
    </source>
</evidence>
<sequence length="234" mass="25463">MSVLIHKVGPIGSLLLLLGGAIYYMAGYEVEPAAPIPVEITVGVGANNYPYGYETRDGRPAGFNVDVAVAHLSEDPSEKSVAYSKPYLRSGTMLLTRDSSIHDTDPELFEGRKIAVGKGTHQEVVGETAYLPAGATLIRVDSAHELFTAVEDGTVDAALVDAMNGIEHLKHTDNAEIFPAGIYSPEKERPYELQRMVMRAGDKRLEALDRALTELKLNGKLQAIFIKHFKLVSL</sequence>
<gene>
    <name evidence="3" type="ORF">SUTMEG_10150</name>
</gene>
<dbReference type="EMBL" id="AP018786">
    <property type="protein sequence ID" value="BBF23124.1"/>
    <property type="molecule type" value="Genomic_DNA"/>
</dbReference>
<accession>A0A2Z6I9U0</accession>
<dbReference type="PANTHER" id="PTHR35936">
    <property type="entry name" value="MEMBRANE-BOUND LYTIC MUREIN TRANSGLYCOSYLASE F"/>
    <property type="match status" value="1"/>
</dbReference>
<dbReference type="SMART" id="SM00062">
    <property type="entry name" value="PBPb"/>
    <property type="match status" value="1"/>
</dbReference>
<protein>
    <recommendedName>
        <fullName evidence="2">Solute-binding protein family 3/N-terminal domain-containing protein</fullName>
    </recommendedName>
</protein>
<dbReference type="Gene3D" id="3.40.190.10">
    <property type="entry name" value="Periplasmic binding protein-like II"/>
    <property type="match status" value="2"/>
</dbReference>
<dbReference type="Proteomes" id="UP000271003">
    <property type="component" value="Chromosome"/>
</dbReference>
<proteinExistence type="predicted"/>
<keyword evidence="4" id="KW-1185">Reference proteome</keyword>
<reference evidence="3 4" key="1">
    <citation type="journal article" date="2018" name="Int. J. Syst. Evol. Microbiol.">
        <title>Mesosutterella multiformis gen. nov., sp. nov., a member of the family Sutterellaceae and Sutterella megalosphaeroides sp. nov., isolated from human faeces.</title>
        <authorList>
            <person name="Sakamoto M."/>
            <person name="Ikeyama N."/>
            <person name="Kunihiro T."/>
            <person name="Iino T."/>
            <person name="Yuki M."/>
            <person name="Ohkuma M."/>
        </authorList>
    </citation>
    <scope>NUCLEOTIDE SEQUENCE [LARGE SCALE GENOMIC DNA]</scope>
    <source>
        <strain evidence="3 4">6FBBBH3</strain>
    </source>
</reference>